<feature type="compositionally biased region" description="Basic residues" evidence="1">
    <location>
        <begin position="913"/>
        <end position="929"/>
    </location>
</feature>
<comment type="caution">
    <text evidence="3">The sequence shown here is derived from an EMBL/GenBank/DDBJ whole genome shotgun (WGS) entry which is preliminary data.</text>
</comment>
<evidence type="ECO:0000313" key="4">
    <source>
        <dbReference type="Proteomes" id="UP001151295"/>
    </source>
</evidence>
<name>A0ABQ8PV15_9FUNG</name>
<feature type="region of interest" description="Disordered" evidence="1">
    <location>
        <begin position="847"/>
        <end position="949"/>
    </location>
</feature>
<feature type="domain" description="Ndc10" evidence="2">
    <location>
        <begin position="425"/>
        <end position="634"/>
    </location>
</feature>
<dbReference type="Pfam" id="PF16787">
    <property type="entry name" value="NDC10_II"/>
    <property type="match status" value="1"/>
</dbReference>
<dbReference type="Proteomes" id="UP001151295">
    <property type="component" value="Unassembled WGS sequence"/>
</dbReference>
<evidence type="ECO:0000259" key="2">
    <source>
        <dbReference type="Pfam" id="PF16787"/>
    </source>
</evidence>
<dbReference type="InterPro" id="IPR031872">
    <property type="entry name" value="NDC10_II"/>
</dbReference>
<evidence type="ECO:0000313" key="3">
    <source>
        <dbReference type="EMBL" id="KAJ1995898.1"/>
    </source>
</evidence>
<dbReference type="InterPro" id="IPR038279">
    <property type="entry name" value="Ndc10_dom2_sf"/>
</dbReference>
<gene>
    <name evidence="3" type="ORF">EDC05_000558</name>
</gene>
<organism evidence="3 4">
    <name type="scientific">Coemansia umbellata</name>
    <dbReference type="NCBI Taxonomy" id="1424467"/>
    <lineage>
        <taxon>Eukaryota</taxon>
        <taxon>Fungi</taxon>
        <taxon>Fungi incertae sedis</taxon>
        <taxon>Zoopagomycota</taxon>
        <taxon>Kickxellomycotina</taxon>
        <taxon>Kickxellomycetes</taxon>
        <taxon>Kickxellales</taxon>
        <taxon>Kickxellaceae</taxon>
        <taxon>Coemansia</taxon>
    </lineage>
</organism>
<reference evidence="3" key="1">
    <citation type="submission" date="2022-07" db="EMBL/GenBank/DDBJ databases">
        <title>Phylogenomic reconstructions and comparative analyses of Kickxellomycotina fungi.</title>
        <authorList>
            <person name="Reynolds N.K."/>
            <person name="Stajich J.E."/>
            <person name="Barry K."/>
            <person name="Grigoriev I.V."/>
            <person name="Crous P."/>
            <person name="Smith M.E."/>
        </authorList>
    </citation>
    <scope>NUCLEOTIDE SEQUENCE</scope>
    <source>
        <strain evidence="3">BCRC 34882</strain>
    </source>
</reference>
<feature type="compositionally biased region" description="Polar residues" evidence="1">
    <location>
        <begin position="859"/>
        <end position="878"/>
    </location>
</feature>
<sequence length="1085" mass="121422">MDATVPDYIFASGISAQQARSKRSSSIRPTSPRASIPENSQDIEIKSVIGHLQGVHRAWPQQMHFDMPRLSNMSTKKDLARYKEKAEKIFAEYSPTFTPSKLQITCLLSWVRYCVEVRPNEKSMLCDESHVNDYIDYLIELFSKGRQKVTAHSLNLAINIRLLQLWAVWGIPGASYEKRKLLVEPFLVKARVYAKERILALNPDKANAWCSRELQLTAESQNSVMPVTPDAPESTTTDTTSNNRIIAIASSKGTYRPFISGFLQQAATAPAATLESTTETNSDPMNLQDGSSAKDCFTYPCGQLESIFPSLMRDKWRVFSRESAILLNCMLLRRSSYTSLEMRFWHLLSVSTWLDPGLLRDGITLGSLAVQNNRSLEGFSRHDSITINVMNREPAKGLDTDDDFADPANTRPTRPISFENCRALKVELFRHKLVVQCPWNALAVLLYYKWHVLKEPPPDFDDPRWMDQPLFGGRGSTGDEYLRSFCGELYSEFEASITNRQRVYKHIHNATYKHMAAAVSSSTMLNNVVSLNGTIFATKQFLQRNLYEATQILNSGFSSNSRSYTYHIERQHIHINTALKASVFPFADEIPDYDDLDLSNAEIIGRRDAAMRFCNTLKLLRTVLIQDMAVMFDILFYRQMLRGSVLLCSDTFQQSEFITISDRYRSRVWNSDIMALAANAPHSHILASIKCYVPASSSNNSPLLGKITEAADSETPKSQTLPQQAISLEKTCLGASPKAPIASEKSTSLELTENGSAGDSSIWNSNSNAYMGSTTSNACSTIPNIINGGTNSRIVNNQERDATHVKNKAATEPVSEQLHVPRATVHVNCAKGRRNEPLHCLKEELKENQERKRAREDSSATATSRSIALVSQDSPASNKQRKISHSNSGKTTDTYYKPQQQEQQQQDQDSPLKYKKHKKKKRHFNKHRSTNGTLANSHGKIRPAGTSNDNSMEMNGQFNAAALADFIDLTLSDSEEEANPNNIMAVRMGVASIEYGRDRICNGVRLIMNYLGINSSKQQNGTAKAVESTEQKAAFMAHLEHLVESSSWIVKYMHSLNPDMATSSAKDGEQNEASSDVDYSFPSLA</sequence>
<protein>
    <recommendedName>
        <fullName evidence="2">Ndc10 domain-containing protein</fullName>
    </recommendedName>
</protein>
<dbReference type="Gene3D" id="1.10.443.20">
    <property type="entry name" value="Centromere DNA-binding protein complex CBF3 subunit, domain 2"/>
    <property type="match status" value="1"/>
</dbReference>
<dbReference type="EMBL" id="JANBQD010000003">
    <property type="protein sequence ID" value="KAJ1995898.1"/>
    <property type="molecule type" value="Genomic_DNA"/>
</dbReference>
<feature type="region of interest" description="Disordered" evidence="1">
    <location>
        <begin position="1061"/>
        <end position="1085"/>
    </location>
</feature>
<proteinExistence type="predicted"/>
<feature type="compositionally biased region" description="Basic and acidic residues" evidence="1">
    <location>
        <begin position="847"/>
        <end position="858"/>
    </location>
</feature>
<feature type="compositionally biased region" description="Low complexity" evidence="1">
    <location>
        <begin position="899"/>
        <end position="909"/>
    </location>
</feature>
<keyword evidence="4" id="KW-1185">Reference proteome</keyword>
<feature type="compositionally biased region" description="Polar residues" evidence="1">
    <location>
        <begin position="28"/>
        <end position="39"/>
    </location>
</feature>
<accession>A0ABQ8PV15</accession>
<feature type="compositionally biased region" description="Polar residues" evidence="1">
    <location>
        <begin position="885"/>
        <end position="898"/>
    </location>
</feature>
<evidence type="ECO:0000256" key="1">
    <source>
        <dbReference type="SAM" id="MobiDB-lite"/>
    </source>
</evidence>
<feature type="region of interest" description="Disordered" evidence="1">
    <location>
        <begin position="20"/>
        <end position="39"/>
    </location>
</feature>